<proteinExistence type="inferred from homology"/>
<dbReference type="GO" id="GO:1990904">
    <property type="term" value="C:ribonucleoprotein complex"/>
    <property type="evidence" value="ECO:0007669"/>
    <property type="project" value="UniProtKB-KW"/>
</dbReference>
<dbReference type="Proteomes" id="UP000070155">
    <property type="component" value="Unassembled WGS sequence"/>
</dbReference>
<comment type="caution">
    <text evidence="4">The sequence shown here is derived from an EMBL/GenBank/DDBJ whole genome shotgun (WGS) entry which is preliminary data.</text>
</comment>
<evidence type="ECO:0000259" key="3">
    <source>
        <dbReference type="PROSITE" id="PS52002"/>
    </source>
</evidence>
<dbReference type="AlphaFoldDB" id="A0A133UM07"/>
<dbReference type="PANTHER" id="PTHR10553">
    <property type="entry name" value="SMALL NUCLEAR RIBONUCLEOPROTEIN"/>
    <property type="match status" value="1"/>
</dbReference>
<name>A0A133UM07_9EURY</name>
<dbReference type="SMART" id="SM00651">
    <property type="entry name" value="Sm"/>
    <property type="match status" value="1"/>
</dbReference>
<dbReference type="GO" id="GO:0003723">
    <property type="term" value="F:RNA binding"/>
    <property type="evidence" value="ECO:0007669"/>
    <property type="project" value="InterPro"/>
</dbReference>
<dbReference type="PROSITE" id="PS52002">
    <property type="entry name" value="SM"/>
    <property type="match status" value="1"/>
</dbReference>
<evidence type="ECO:0000313" key="5">
    <source>
        <dbReference type="Proteomes" id="UP000070155"/>
    </source>
</evidence>
<reference evidence="4 5" key="1">
    <citation type="journal article" date="2016" name="Sci. Rep.">
        <title>Metabolic traits of an uncultured archaeal lineage -MSBL1- from brine pools of the Red Sea.</title>
        <authorList>
            <person name="Mwirichia R."/>
            <person name="Alam I."/>
            <person name="Rashid M."/>
            <person name="Vinu M."/>
            <person name="Ba-Alawi W."/>
            <person name="Anthony Kamau A."/>
            <person name="Kamanda Ngugi D."/>
            <person name="Goker M."/>
            <person name="Klenk H.P."/>
            <person name="Bajic V."/>
            <person name="Stingl U."/>
        </authorList>
    </citation>
    <scope>NUCLEOTIDE SEQUENCE [LARGE SCALE GENOMIC DNA]</scope>
    <source>
        <strain evidence="4">SCGC-AAA259I07</strain>
    </source>
</reference>
<protein>
    <recommendedName>
        <fullName evidence="3">Sm domain-containing protein</fullName>
    </recommendedName>
</protein>
<evidence type="ECO:0000256" key="1">
    <source>
        <dbReference type="ARBA" id="ARBA00006850"/>
    </source>
</evidence>
<organism evidence="4 5">
    <name type="scientific">candidate division MSBL1 archaeon SCGC-AAA259I07</name>
    <dbReference type="NCBI Taxonomy" id="1698266"/>
    <lineage>
        <taxon>Archaea</taxon>
        <taxon>Methanobacteriati</taxon>
        <taxon>Methanobacteriota</taxon>
        <taxon>candidate division MSBL1</taxon>
    </lineage>
</organism>
<dbReference type="InterPro" id="IPR047575">
    <property type="entry name" value="Sm"/>
</dbReference>
<keyword evidence="2" id="KW-0687">Ribonucleoprotein</keyword>
<dbReference type="InterPro" id="IPR044641">
    <property type="entry name" value="Lsm7/SmG-like"/>
</dbReference>
<dbReference type="SUPFAM" id="SSF50182">
    <property type="entry name" value="Sm-like ribonucleoproteins"/>
    <property type="match status" value="1"/>
</dbReference>
<dbReference type="Gene3D" id="2.30.30.100">
    <property type="match status" value="1"/>
</dbReference>
<feature type="domain" description="Sm" evidence="3">
    <location>
        <begin position="4"/>
        <end position="72"/>
    </location>
</feature>
<dbReference type="Pfam" id="PF01423">
    <property type="entry name" value="LSM"/>
    <property type="match status" value="1"/>
</dbReference>
<dbReference type="PANTHER" id="PTHR10553:SF5">
    <property type="entry name" value="U6 SNRNA-ASSOCIATED SM-LIKE PROTEIN LSM7"/>
    <property type="match status" value="1"/>
</dbReference>
<gene>
    <name evidence="4" type="ORF">AKJ36_01065</name>
</gene>
<dbReference type="CDD" id="cd00600">
    <property type="entry name" value="Sm_like"/>
    <property type="match status" value="1"/>
</dbReference>
<evidence type="ECO:0000313" key="4">
    <source>
        <dbReference type="EMBL" id="KXA95268.1"/>
    </source>
</evidence>
<keyword evidence="5" id="KW-1185">Reference proteome</keyword>
<accession>A0A133UM07</accession>
<dbReference type="EMBL" id="LHXQ01000009">
    <property type="protein sequence ID" value="KXA95268.1"/>
    <property type="molecule type" value="Genomic_DNA"/>
</dbReference>
<comment type="similarity">
    <text evidence="1">Belongs to the snRNP Sm proteins family.</text>
</comment>
<evidence type="ECO:0000256" key="2">
    <source>
        <dbReference type="ARBA" id="ARBA00023274"/>
    </source>
</evidence>
<dbReference type="InterPro" id="IPR001163">
    <property type="entry name" value="Sm_dom_euk/arc"/>
</dbReference>
<dbReference type="InterPro" id="IPR010920">
    <property type="entry name" value="LSM_dom_sf"/>
</dbReference>
<sequence>MEGNDNVNLENLLNKEITVHLKGGKKLTGTLTKYDDYMNLVLKKAKEQKQDDTVKEYNLVIVKGGNTRAITF</sequence>